<dbReference type="GO" id="GO:0016757">
    <property type="term" value="F:glycosyltransferase activity"/>
    <property type="evidence" value="ECO:0007669"/>
    <property type="project" value="InterPro"/>
</dbReference>
<feature type="domain" description="Glycosyl transferase family 1" evidence="2">
    <location>
        <begin position="223"/>
        <end position="386"/>
    </location>
</feature>
<dbReference type="Pfam" id="PF13439">
    <property type="entry name" value="Glyco_transf_4"/>
    <property type="match status" value="1"/>
</dbReference>
<evidence type="ECO:0000256" key="1">
    <source>
        <dbReference type="SAM" id="MobiDB-lite"/>
    </source>
</evidence>
<feature type="region of interest" description="Disordered" evidence="1">
    <location>
        <begin position="1"/>
        <end position="48"/>
    </location>
</feature>
<comment type="caution">
    <text evidence="4">The sequence shown here is derived from an EMBL/GenBank/DDBJ whole genome shotgun (WGS) entry which is preliminary data.</text>
</comment>
<dbReference type="Proteomes" id="UP000005710">
    <property type="component" value="Unassembled WGS sequence"/>
</dbReference>
<dbReference type="Gene3D" id="3.40.50.2000">
    <property type="entry name" value="Glycogen Phosphorylase B"/>
    <property type="match status" value="2"/>
</dbReference>
<name>K6PZZ5_9FIRM</name>
<dbReference type="AlphaFoldDB" id="K6PZZ5"/>
<accession>K6PZZ5</accession>
<dbReference type="InterPro" id="IPR001296">
    <property type="entry name" value="Glyco_trans_1"/>
</dbReference>
<keyword evidence="5" id="KW-1185">Reference proteome</keyword>
<protein>
    <submittedName>
        <fullName evidence="4">Glycosyltransferase</fullName>
    </submittedName>
</protein>
<evidence type="ECO:0000259" key="2">
    <source>
        <dbReference type="Pfam" id="PF00534"/>
    </source>
</evidence>
<feature type="domain" description="Glycosyltransferase subfamily 4-like N-terminal" evidence="3">
    <location>
        <begin position="68"/>
        <end position="209"/>
    </location>
</feature>
<dbReference type="InterPro" id="IPR050194">
    <property type="entry name" value="Glycosyltransferase_grp1"/>
</dbReference>
<dbReference type="InterPro" id="IPR028098">
    <property type="entry name" value="Glyco_trans_4-like_N"/>
</dbReference>
<evidence type="ECO:0000313" key="4">
    <source>
        <dbReference type="EMBL" id="EKP94189.1"/>
    </source>
</evidence>
<reference evidence="4" key="1">
    <citation type="submission" date="2010-10" db="EMBL/GenBank/DDBJ databases">
        <authorList>
            <consortium name="US DOE Joint Genome Institute (JGI-PGF)"/>
            <person name="Lucas S."/>
            <person name="Copeland A."/>
            <person name="Lapidus A."/>
            <person name="Bruce D."/>
            <person name="Goodwin L."/>
            <person name="Pitluck S."/>
            <person name="Kyrpides N."/>
            <person name="Mavromatis K."/>
            <person name="Detter J.C."/>
            <person name="Han C."/>
            <person name="Land M."/>
            <person name="Hauser L."/>
            <person name="Markowitz V."/>
            <person name="Cheng J.-F."/>
            <person name="Hugenholtz P."/>
            <person name="Woyke T."/>
            <person name="Wu D."/>
            <person name="Pukall R."/>
            <person name="Wahrenburg C."/>
            <person name="Brambilla E."/>
            <person name="Klenk H.-P."/>
            <person name="Eisen J.A."/>
        </authorList>
    </citation>
    <scope>NUCLEOTIDE SEQUENCE [LARGE SCALE GENOMIC DNA]</scope>
    <source>
        <strain evidence="4">DSM 13965</strain>
    </source>
</reference>
<gene>
    <name evidence="4" type="ORF">ThesuDRAFT_01918</name>
</gene>
<dbReference type="Pfam" id="PF00534">
    <property type="entry name" value="Glycos_transf_1"/>
    <property type="match status" value="1"/>
</dbReference>
<dbReference type="PANTHER" id="PTHR45947:SF3">
    <property type="entry name" value="SULFOQUINOVOSYL TRANSFERASE SQD2"/>
    <property type="match status" value="1"/>
</dbReference>
<feature type="compositionally biased region" description="Low complexity" evidence="1">
    <location>
        <begin position="1"/>
        <end position="15"/>
    </location>
</feature>
<dbReference type="eggNOG" id="COG0438">
    <property type="taxonomic scope" value="Bacteria"/>
</dbReference>
<proteinExistence type="predicted"/>
<reference evidence="4" key="2">
    <citation type="submission" date="2012-10" db="EMBL/GenBank/DDBJ databases">
        <title>Improved high-quality draft of Thermaerobacter subterraneus C21, DSM 13965.</title>
        <authorList>
            <consortium name="DOE Joint Genome Institute"/>
            <person name="Eisen J."/>
            <person name="Huntemann M."/>
            <person name="Wei C.-L."/>
            <person name="Han J."/>
            <person name="Detter J.C."/>
            <person name="Han C."/>
            <person name="Tapia R."/>
            <person name="Chen A."/>
            <person name="Kyrpides N."/>
            <person name="Mavromatis K."/>
            <person name="Markowitz V."/>
            <person name="Szeto E."/>
            <person name="Ivanova N."/>
            <person name="Mikhailova N."/>
            <person name="Ovchinnikova G."/>
            <person name="Pagani I."/>
            <person name="Pati A."/>
            <person name="Goodwin L."/>
            <person name="Nordberg H.P."/>
            <person name="Cantor M.N."/>
            <person name="Hua S.X."/>
            <person name="Woyke T."/>
            <person name="Eisen J."/>
            <person name="Klenk H.-P."/>
        </authorList>
    </citation>
    <scope>NUCLEOTIDE SEQUENCE [LARGE SCALE GENOMIC DNA]</scope>
    <source>
        <strain evidence="4">DSM 13965</strain>
    </source>
</reference>
<dbReference type="HOGENOM" id="CLU_009583_2_4_9"/>
<dbReference type="EMBL" id="AENY02000003">
    <property type="protein sequence ID" value="EKP94189.1"/>
    <property type="molecule type" value="Genomic_DNA"/>
</dbReference>
<dbReference type="SUPFAM" id="SSF53756">
    <property type="entry name" value="UDP-Glycosyltransferase/glycogen phosphorylase"/>
    <property type="match status" value="1"/>
</dbReference>
<dbReference type="STRING" id="867903.ThesuDRAFT_01918"/>
<evidence type="ECO:0000259" key="3">
    <source>
        <dbReference type="Pfam" id="PF13439"/>
    </source>
</evidence>
<dbReference type="PANTHER" id="PTHR45947">
    <property type="entry name" value="SULFOQUINOVOSYL TRANSFERASE SQD2"/>
    <property type="match status" value="1"/>
</dbReference>
<evidence type="ECO:0000313" key="5">
    <source>
        <dbReference type="Proteomes" id="UP000005710"/>
    </source>
</evidence>
<feature type="compositionally biased region" description="Basic and acidic residues" evidence="1">
    <location>
        <begin position="21"/>
        <end position="32"/>
    </location>
</feature>
<sequence length="414" mass="45117">MPGRTPAKGAAPATGEGAGEGEGRRSRPDPARPDSAGPDPDRRPRPAGRPLRVLVITNMYPNPDEPAFGLFVRGQVEALRAAGAEVDVLAMPRRGRGLRGRLAYAGWFLRGLARLPRRYDAVHTHYAVPSGVVGMLFRRWARRPLVVTVHGSDVLVLPERYPRLEPAVRRVLLGADHVIAVSRFLRDRVVHHFGVPPERVMVQSAGIDTRVFRPEAPGWEAVRARYGQEPLVLFTGNLIPRKGVDQLVQAFARVRERKGAGHLLLVGPAVDPPYRELLEARIAALGIQDHVTFTGAQPPEQVAAAMAAADVFVLPSLEEGLGLVVLEALACGTPVVASRAGGIPEVVQDGDYGLLVPPGDVTALAAAIRRVLDEPRFRERARRYGPQLAARHDRWRQAAELVVLYRSLSQRAGR</sequence>
<organism evidence="4 5">
    <name type="scientific">Thermaerobacter subterraneus DSM 13965</name>
    <dbReference type="NCBI Taxonomy" id="867903"/>
    <lineage>
        <taxon>Bacteria</taxon>
        <taxon>Bacillati</taxon>
        <taxon>Bacillota</taxon>
        <taxon>Clostridia</taxon>
        <taxon>Eubacteriales</taxon>
        <taxon>Clostridiales Family XVII. Incertae Sedis</taxon>
        <taxon>Thermaerobacter</taxon>
    </lineage>
</organism>